<feature type="coiled-coil region" evidence="2">
    <location>
        <begin position="436"/>
        <end position="497"/>
    </location>
</feature>
<dbReference type="InterPro" id="IPR050640">
    <property type="entry name" value="Bact_2-comp_sensor_kinase"/>
</dbReference>
<dbReference type="Proteomes" id="UP001194729">
    <property type="component" value="Unassembled WGS sequence"/>
</dbReference>
<dbReference type="Gene3D" id="1.25.40.10">
    <property type="entry name" value="Tetratricopeptide repeat domain"/>
    <property type="match status" value="2"/>
</dbReference>
<name>A0ABS0A4C0_9FLAO</name>
<dbReference type="PROSITE" id="PS50005">
    <property type="entry name" value="TPR"/>
    <property type="match status" value="1"/>
</dbReference>
<dbReference type="Pfam" id="PF06580">
    <property type="entry name" value="His_kinase"/>
    <property type="match status" value="1"/>
</dbReference>
<keyword evidence="6" id="KW-0418">Kinase</keyword>
<dbReference type="InterPro" id="IPR011990">
    <property type="entry name" value="TPR-like_helical_dom_sf"/>
</dbReference>
<dbReference type="Pfam" id="PF13432">
    <property type="entry name" value="TPR_16"/>
    <property type="match status" value="1"/>
</dbReference>
<gene>
    <name evidence="6" type="ORF">FNJ87_07595</name>
</gene>
<keyword evidence="3" id="KW-1133">Transmembrane helix</keyword>
<dbReference type="InterPro" id="IPR036890">
    <property type="entry name" value="HATPase_C_sf"/>
</dbReference>
<keyword evidence="7" id="KW-1185">Reference proteome</keyword>
<keyword evidence="4" id="KW-0732">Signal</keyword>
<reference evidence="6 7" key="1">
    <citation type="submission" date="2020-11" db="EMBL/GenBank/DDBJ databases">
        <title>P. mediterranea TC4 genome.</title>
        <authorList>
            <person name="Molmeret M."/>
        </authorList>
    </citation>
    <scope>NUCLEOTIDE SEQUENCE [LARGE SCALE GENOMIC DNA]</scope>
    <source>
        <strain evidence="6 7">TC4</strain>
    </source>
</reference>
<dbReference type="SUPFAM" id="SSF48452">
    <property type="entry name" value="TPR-like"/>
    <property type="match status" value="2"/>
</dbReference>
<keyword evidence="3" id="KW-0812">Transmembrane</keyword>
<dbReference type="InterPro" id="IPR019734">
    <property type="entry name" value="TPR_rpt"/>
</dbReference>
<feature type="repeat" description="TPR" evidence="1">
    <location>
        <begin position="247"/>
        <end position="280"/>
    </location>
</feature>
<evidence type="ECO:0000313" key="7">
    <source>
        <dbReference type="Proteomes" id="UP001194729"/>
    </source>
</evidence>
<dbReference type="PANTHER" id="PTHR34220">
    <property type="entry name" value="SENSOR HISTIDINE KINASE YPDA"/>
    <property type="match status" value="1"/>
</dbReference>
<keyword evidence="1" id="KW-0802">TPR repeat</keyword>
<dbReference type="SUPFAM" id="SSF55874">
    <property type="entry name" value="ATPase domain of HSP90 chaperone/DNA topoisomerase II/histidine kinase"/>
    <property type="match status" value="1"/>
</dbReference>
<evidence type="ECO:0000259" key="5">
    <source>
        <dbReference type="Pfam" id="PF06580"/>
    </source>
</evidence>
<dbReference type="PANTHER" id="PTHR34220:SF7">
    <property type="entry name" value="SENSOR HISTIDINE KINASE YPDA"/>
    <property type="match status" value="1"/>
</dbReference>
<evidence type="ECO:0000256" key="1">
    <source>
        <dbReference type="PROSITE-ProRule" id="PRU00339"/>
    </source>
</evidence>
<dbReference type="SMART" id="SM00028">
    <property type="entry name" value="TPR"/>
    <property type="match status" value="5"/>
</dbReference>
<protein>
    <submittedName>
        <fullName evidence="6">Histidine kinase</fullName>
    </submittedName>
</protein>
<dbReference type="Gene3D" id="3.30.565.10">
    <property type="entry name" value="Histidine kinase-like ATPase, C-terminal domain"/>
    <property type="match status" value="1"/>
</dbReference>
<comment type="caution">
    <text evidence="6">The sequence shown here is derived from an EMBL/GenBank/DDBJ whole genome shotgun (WGS) entry which is preliminary data.</text>
</comment>
<keyword evidence="2" id="KW-0175">Coiled coil</keyword>
<feature type="domain" description="Signal transduction histidine kinase internal region" evidence="5">
    <location>
        <begin position="569"/>
        <end position="647"/>
    </location>
</feature>
<dbReference type="InterPro" id="IPR010559">
    <property type="entry name" value="Sig_transdc_His_kin_internal"/>
</dbReference>
<feature type="transmembrane region" description="Helical" evidence="3">
    <location>
        <begin position="534"/>
        <end position="554"/>
    </location>
</feature>
<accession>A0ABS0A4C0</accession>
<proteinExistence type="predicted"/>
<keyword evidence="6" id="KW-0808">Transferase</keyword>
<keyword evidence="3" id="KW-0472">Membrane</keyword>
<sequence>MPKFTTIMKAIILFIFLSLGLTTTVFAQSNEVRKAASDRTTMILEGRVISDKRQPVSGVNIEGPMGRYATTDLQGYFKIPANLGDEIIIRRSDFETVYYTIRSTDKVEIQVIDDLSQKDRLKSLSYEVLMDSAQIYLKKDAQKTADFLIAALSNKPKSLTASKESVAYEKLGDLYLFNKQADLAITNYRAAIKSENTAQRQLKLAQSLHSNGNYQEAIKTLEAIIVNQKSRKTSLNLKTRLSTQQIVTAYTTLGNAYEKTNNTDAALNNHQAALQTAQINNLKALLPQLNTNIANVYNATGQVTTAESYYSDAIEGSKSEGVVSNVITQSVTADFYNSNQQYDKEIALRKKNIDLIDSAEAKEGASKTNSQSDDLELEEVIKSDTPAVSNNDEATNTPVFSKQKEQLKIAEAYKATNNFTEAITSFESSFKEASINEDLETKKEAARNLYKLYRSNGNAAKSLKYNEIYIETVDLLYEQKEQQIALNTRKAQELVNRQTRILTLEKDRELTENRIALINTERELTQQVNQRQRWIIYSLVALSLLLITLAYFMWRNNKQQRINNHLLALKSLRSQMNPHFIFNALNSVNSYIALNDERAANKYLADFSKLMRSVLENSELDFIPLSKETELLGLYLKLEHERFKDKFDYELSIDPLLETTSLKVPPMLLQPIIENAVWHGLRYKDEKGFLKVAFAKADNEIIVTITDNGIGRAKSKELKTEHQKKRESKGLGNVQNRLALLNDLHNCDIEMTVEDAGLSPDVGTEVIVRMTVTN</sequence>
<evidence type="ECO:0000313" key="6">
    <source>
        <dbReference type="EMBL" id="MBF4984196.1"/>
    </source>
</evidence>
<dbReference type="GO" id="GO:0016301">
    <property type="term" value="F:kinase activity"/>
    <property type="evidence" value="ECO:0007669"/>
    <property type="project" value="UniProtKB-KW"/>
</dbReference>
<feature type="signal peptide" evidence="4">
    <location>
        <begin position="1"/>
        <end position="27"/>
    </location>
</feature>
<evidence type="ECO:0000256" key="2">
    <source>
        <dbReference type="SAM" id="Coils"/>
    </source>
</evidence>
<dbReference type="EMBL" id="JADKYU010000390">
    <property type="protein sequence ID" value="MBF4984196.1"/>
    <property type="molecule type" value="Genomic_DNA"/>
</dbReference>
<evidence type="ECO:0000256" key="4">
    <source>
        <dbReference type="SAM" id="SignalP"/>
    </source>
</evidence>
<organism evidence="6 7">
    <name type="scientific">Nonlabens mediterrranea</name>
    <dbReference type="NCBI Taxonomy" id="1419947"/>
    <lineage>
        <taxon>Bacteria</taxon>
        <taxon>Pseudomonadati</taxon>
        <taxon>Bacteroidota</taxon>
        <taxon>Flavobacteriia</taxon>
        <taxon>Flavobacteriales</taxon>
        <taxon>Flavobacteriaceae</taxon>
        <taxon>Nonlabens</taxon>
    </lineage>
</organism>
<feature type="chain" id="PRO_5046740131" evidence="4">
    <location>
        <begin position="28"/>
        <end position="774"/>
    </location>
</feature>
<evidence type="ECO:0000256" key="3">
    <source>
        <dbReference type="SAM" id="Phobius"/>
    </source>
</evidence>